<accession>A0A9P6X458</accession>
<dbReference type="GO" id="GO:0006508">
    <property type="term" value="P:proteolysis"/>
    <property type="evidence" value="ECO:0007669"/>
    <property type="project" value="UniProtKB-KW"/>
</dbReference>
<sequence>MLSTFLRRSSFHKPKLNIARFFSNKQGFDSLVLGAYSEPSCQLTTQHISNTTKKLLEDQLKSSNFKKANDTRIFYNVGGVNQVAIVSLGKKRQNEQDSVRMATALGIQALQKQGAKYTGVDVSIDVQGAAEGAVLSQFSFEKLKKSKKEEKEECVVEPYLPEQDDEASKRWEVGQIYGASQNIARMLMTSPSNLMTPKLFAEEVAYLLAGLENIDIKVYDEDWVTRQKMNAFLSVAQGSTEPLRFLEIHYKGAKDKDEKPYGLVGKGITFDSGGISLKPSANMALMKGDMGGAATVAGALYGISKMKLPVNIVTVIPLCENMPSGNAIKPGDVIKAMNGSSIEILNTDAEGRLILADALHYVSSKYQPKSIIDLATLTGAMDVALGQVFAGVFTNRDELWEQLKKAGAAVSDPFWRMPLHKDYMRGMKESLVADLSNIGGRSGGSCSAAGFLQEFVDEKIPWAHIDIAGVMECSATEGYHIKGMSGRPTRALIELMKNQ</sequence>
<dbReference type="Gene3D" id="3.40.630.10">
    <property type="entry name" value="Zn peptidases"/>
    <property type="match status" value="1"/>
</dbReference>
<dbReference type="OrthoDB" id="412814at2759"/>
<dbReference type="InterPro" id="IPR000819">
    <property type="entry name" value="Peptidase_M17_C"/>
</dbReference>
<dbReference type="PROSITE" id="PS00631">
    <property type="entry name" value="CYTOSOL_AP"/>
    <property type="match status" value="1"/>
</dbReference>
<comment type="catalytic activity">
    <reaction evidence="2">
        <text>Release of N-terminal proline from a peptide.</text>
        <dbReference type="EC" id="3.4.11.5"/>
    </reaction>
</comment>
<feature type="domain" description="Cytosol aminopeptidase" evidence="7">
    <location>
        <begin position="346"/>
        <end position="353"/>
    </location>
</feature>
<protein>
    <recommendedName>
        <fullName evidence="7">Cytosol aminopeptidase domain-containing protein</fullName>
    </recommendedName>
</protein>
<comment type="catalytic activity">
    <reaction evidence="1">
        <text>Release of an N-terminal amino acid, Xaa-|-Yaa-, in which Xaa is preferably Leu, but may be other amino acids including Pro although not Arg or Lys, and Yaa may be Pro. Amino acid amides and methyl esters are also readily hydrolyzed, but rates on arylamides are exceedingly low.</text>
        <dbReference type="EC" id="3.4.11.1"/>
    </reaction>
</comment>
<dbReference type="SUPFAM" id="SSF52949">
    <property type="entry name" value="Macro domain-like"/>
    <property type="match status" value="1"/>
</dbReference>
<dbReference type="PANTHER" id="PTHR11963:SF23">
    <property type="entry name" value="CYTOSOL AMINOPEPTIDASE"/>
    <property type="match status" value="1"/>
</dbReference>
<keyword evidence="5" id="KW-0645">Protease</keyword>
<dbReference type="GO" id="GO:0070006">
    <property type="term" value="F:metalloaminopeptidase activity"/>
    <property type="evidence" value="ECO:0007669"/>
    <property type="project" value="InterPro"/>
</dbReference>
<evidence type="ECO:0000313" key="8">
    <source>
        <dbReference type="EMBL" id="KAG1304996.1"/>
    </source>
</evidence>
<dbReference type="GO" id="GO:0005737">
    <property type="term" value="C:cytoplasm"/>
    <property type="evidence" value="ECO:0007669"/>
    <property type="project" value="InterPro"/>
</dbReference>
<dbReference type="GO" id="GO:0030145">
    <property type="term" value="F:manganese ion binding"/>
    <property type="evidence" value="ECO:0007669"/>
    <property type="project" value="InterPro"/>
</dbReference>
<dbReference type="Pfam" id="PF02789">
    <property type="entry name" value="Peptidase_M17_N"/>
    <property type="match status" value="1"/>
</dbReference>
<reference evidence="8" key="1">
    <citation type="journal article" date="2020" name="Microb. Genom.">
        <title>Genetic diversity of clinical and environmental Mucorales isolates obtained from an investigation of mucormycosis cases among solid organ transplant recipients.</title>
        <authorList>
            <person name="Nguyen M.H."/>
            <person name="Kaul D."/>
            <person name="Muto C."/>
            <person name="Cheng S.J."/>
            <person name="Richter R.A."/>
            <person name="Bruno V.M."/>
            <person name="Liu G."/>
            <person name="Beyhan S."/>
            <person name="Sundermann A.J."/>
            <person name="Mounaud S."/>
            <person name="Pasculle A.W."/>
            <person name="Nierman W.C."/>
            <person name="Driscoll E."/>
            <person name="Cumbie R."/>
            <person name="Clancy C.J."/>
            <person name="Dupont C.L."/>
        </authorList>
    </citation>
    <scope>NUCLEOTIDE SEQUENCE</scope>
    <source>
        <strain evidence="8">GL11</strain>
    </source>
</reference>
<dbReference type="HAMAP" id="MF_00181">
    <property type="entry name" value="Cytosol_peptidase_M17"/>
    <property type="match status" value="1"/>
</dbReference>
<comment type="similarity">
    <text evidence="3">Belongs to the peptidase M17 family.</text>
</comment>
<evidence type="ECO:0000256" key="5">
    <source>
        <dbReference type="ARBA" id="ARBA00022670"/>
    </source>
</evidence>
<dbReference type="InterPro" id="IPR023042">
    <property type="entry name" value="Peptidase_M17_leu_NH2_pept"/>
</dbReference>
<evidence type="ECO:0000256" key="2">
    <source>
        <dbReference type="ARBA" id="ARBA00001585"/>
    </source>
</evidence>
<evidence type="ECO:0000313" key="9">
    <source>
        <dbReference type="Proteomes" id="UP000716291"/>
    </source>
</evidence>
<keyword evidence="6" id="KW-0378">Hydrolase</keyword>
<organism evidence="8 9">
    <name type="scientific">Rhizopus oryzae</name>
    <name type="common">Mucormycosis agent</name>
    <name type="synonym">Rhizopus arrhizus var. delemar</name>
    <dbReference type="NCBI Taxonomy" id="64495"/>
    <lineage>
        <taxon>Eukaryota</taxon>
        <taxon>Fungi</taxon>
        <taxon>Fungi incertae sedis</taxon>
        <taxon>Mucoromycota</taxon>
        <taxon>Mucoromycotina</taxon>
        <taxon>Mucoromycetes</taxon>
        <taxon>Mucorales</taxon>
        <taxon>Mucorineae</taxon>
        <taxon>Rhizopodaceae</taxon>
        <taxon>Rhizopus</taxon>
    </lineage>
</organism>
<evidence type="ECO:0000256" key="4">
    <source>
        <dbReference type="ARBA" id="ARBA00022438"/>
    </source>
</evidence>
<dbReference type="PRINTS" id="PR00481">
    <property type="entry name" value="LAMNOPPTDASE"/>
</dbReference>
<dbReference type="Proteomes" id="UP000716291">
    <property type="component" value="Unassembled WGS sequence"/>
</dbReference>
<evidence type="ECO:0000259" key="7">
    <source>
        <dbReference type="PROSITE" id="PS00631"/>
    </source>
</evidence>
<keyword evidence="4" id="KW-0031">Aminopeptidase</keyword>
<evidence type="ECO:0000256" key="1">
    <source>
        <dbReference type="ARBA" id="ARBA00000135"/>
    </source>
</evidence>
<dbReference type="Pfam" id="PF00883">
    <property type="entry name" value="Peptidase_M17"/>
    <property type="match status" value="1"/>
</dbReference>
<gene>
    <name evidence="8" type="ORF">G6F64_008742</name>
</gene>
<dbReference type="AlphaFoldDB" id="A0A9P6X458"/>
<dbReference type="EMBL" id="JAANQT010001480">
    <property type="protein sequence ID" value="KAG1304996.1"/>
    <property type="molecule type" value="Genomic_DNA"/>
</dbReference>
<dbReference type="SUPFAM" id="SSF53187">
    <property type="entry name" value="Zn-dependent exopeptidases"/>
    <property type="match status" value="1"/>
</dbReference>
<dbReference type="PANTHER" id="PTHR11963">
    <property type="entry name" value="LEUCINE AMINOPEPTIDASE-RELATED"/>
    <property type="match status" value="1"/>
</dbReference>
<comment type="caution">
    <text evidence="8">The sequence shown here is derived from an EMBL/GenBank/DDBJ whole genome shotgun (WGS) entry which is preliminary data.</text>
</comment>
<keyword evidence="9" id="KW-1185">Reference proteome</keyword>
<dbReference type="InterPro" id="IPR043472">
    <property type="entry name" value="Macro_dom-like"/>
</dbReference>
<proteinExistence type="inferred from homology"/>
<dbReference type="InterPro" id="IPR008283">
    <property type="entry name" value="Peptidase_M17_N"/>
</dbReference>
<dbReference type="Gene3D" id="3.40.220.10">
    <property type="entry name" value="Leucine Aminopeptidase, subunit E, domain 1"/>
    <property type="match status" value="1"/>
</dbReference>
<evidence type="ECO:0000256" key="3">
    <source>
        <dbReference type="ARBA" id="ARBA00009528"/>
    </source>
</evidence>
<dbReference type="CDD" id="cd00433">
    <property type="entry name" value="Peptidase_M17"/>
    <property type="match status" value="1"/>
</dbReference>
<dbReference type="InterPro" id="IPR011356">
    <property type="entry name" value="Leucine_aapep/pepB"/>
</dbReference>
<name>A0A9P6X458_RHIOR</name>
<evidence type="ECO:0000256" key="6">
    <source>
        <dbReference type="ARBA" id="ARBA00022801"/>
    </source>
</evidence>